<feature type="transmembrane region" description="Helical" evidence="7">
    <location>
        <begin position="16"/>
        <end position="40"/>
    </location>
</feature>
<evidence type="ECO:0000256" key="7">
    <source>
        <dbReference type="SAM" id="Phobius"/>
    </source>
</evidence>
<reference evidence="9 10" key="1">
    <citation type="submission" date="2021-03" db="EMBL/GenBank/DDBJ databases">
        <title>Actinomadura violae sp. nov., isolated from lichen in Thailand.</title>
        <authorList>
            <person name="Kanchanasin P."/>
            <person name="Saeng-In P."/>
            <person name="Phongsopitanun W."/>
            <person name="Yuki M."/>
            <person name="Kudo T."/>
            <person name="Ohkuma M."/>
            <person name="Tanasupawat S."/>
        </authorList>
    </citation>
    <scope>NUCLEOTIDE SEQUENCE [LARGE SCALE GENOMIC DNA]</scope>
    <source>
        <strain evidence="9 10">LCR2-06</strain>
    </source>
</reference>
<protein>
    <submittedName>
        <fullName evidence="9">Type IV secretory system conjugative DNA transfer family protein</fullName>
    </submittedName>
</protein>
<organism evidence="9 10">
    <name type="scientific">Actinomadura violacea</name>
    <dbReference type="NCBI Taxonomy" id="2819934"/>
    <lineage>
        <taxon>Bacteria</taxon>
        <taxon>Bacillati</taxon>
        <taxon>Actinomycetota</taxon>
        <taxon>Actinomycetes</taxon>
        <taxon>Streptosporangiales</taxon>
        <taxon>Thermomonosporaceae</taxon>
        <taxon>Actinomadura</taxon>
    </lineage>
</organism>
<feature type="compositionally biased region" description="Pro residues" evidence="6">
    <location>
        <begin position="655"/>
        <end position="665"/>
    </location>
</feature>
<keyword evidence="4 7" id="KW-1133">Transmembrane helix</keyword>
<dbReference type="RefSeq" id="WP_208251805.1">
    <property type="nucleotide sequence ID" value="NZ_JAGEPF010000040.1"/>
</dbReference>
<dbReference type="PANTHER" id="PTHR37937">
    <property type="entry name" value="CONJUGATIVE TRANSFER: DNA TRANSPORT"/>
    <property type="match status" value="1"/>
</dbReference>
<evidence type="ECO:0000313" key="9">
    <source>
        <dbReference type="EMBL" id="MBO2464942.1"/>
    </source>
</evidence>
<comment type="subcellular location">
    <subcellularLocation>
        <location evidence="1">Cell membrane</location>
        <topology evidence="1">Multi-pass membrane protein</topology>
    </subcellularLocation>
</comment>
<evidence type="ECO:0000256" key="4">
    <source>
        <dbReference type="ARBA" id="ARBA00022989"/>
    </source>
</evidence>
<feature type="compositionally biased region" description="Basic and acidic residues" evidence="6">
    <location>
        <begin position="630"/>
        <end position="641"/>
    </location>
</feature>
<evidence type="ECO:0000259" key="8">
    <source>
        <dbReference type="Pfam" id="PF12696"/>
    </source>
</evidence>
<dbReference type="CDD" id="cd01127">
    <property type="entry name" value="TrwB_TraG_TraD_VirD4"/>
    <property type="match status" value="1"/>
</dbReference>
<keyword evidence="3 7" id="KW-0812">Transmembrane</keyword>
<dbReference type="Proteomes" id="UP000680206">
    <property type="component" value="Unassembled WGS sequence"/>
</dbReference>
<dbReference type="PANTHER" id="PTHR37937:SF1">
    <property type="entry name" value="CONJUGATIVE TRANSFER: DNA TRANSPORT"/>
    <property type="match status" value="1"/>
</dbReference>
<evidence type="ECO:0000313" key="10">
    <source>
        <dbReference type="Proteomes" id="UP000680206"/>
    </source>
</evidence>
<keyword evidence="2" id="KW-1003">Cell membrane</keyword>
<dbReference type="Pfam" id="PF12696">
    <property type="entry name" value="TraG-D_C"/>
    <property type="match status" value="1"/>
</dbReference>
<name>A0ABS3S7G5_9ACTN</name>
<dbReference type="InterPro" id="IPR027417">
    <property type="entry name" value="P-loop_NTPase"/>
</dbReference>
<dbReference type="InterPro" id="IPR051539">
    <property type="entry name" value="T4SS-coupling_protein"/>
</dbReference>
<feature type="region of interest" description="Disordered" evidence="6">
    <location>
        <begin position="560"/>
        <end position="677"/>
    </location>
</feature>
<feature type="compositionally biased region" description="Basic and acidic residues" evidence="6">
    <location>
        <begin position="562"/>
        <end position="604"/>
    </location>
</feature>
<evidence type="ECO:0000256" key="5">
    <source>
        <dbReference type="ARBA" id="ARBA00023136"/>
    </source>
</evidence>
<evidence type="ECO:0000256" key="1">
    <source>
        <dbReference type="ARBA" id="ARBA00004651"/>
    </source>
</evidence>
<keyword evidence="10" id="KW-1185">Reference proteome</keyword>
<dbReference type="InterPro" id="IPR032689">
    <property type="entry name" value="TraG-D_C"/>
</dbReference>
<evidence type="ECO:0000256" key="2">
    <source>
        <dbReference type="ARBA" id="ARBA00022475"/>
    </source>
</evidence>
<dbReference type="EMBL" id="JAGEPF010000040">
    <property type="protein sequence ID" value="MBO2464942.1"/>
    <property type="molecule type" value="Genomic_DNA"/>
</dbReference>
<feature type="transmembrane region" description="Helical" evidence="7">
    <location>
        <begin position="52"/>
        <end position="69"/>
    </location>
</feature>
<sequence length="677" mass="72615">MGDRQPRQGGGDVAPWLILGVMGAGLVALAVIWTGGTLGAVLTGGGWHPPPFSLHTLVLFFTGGPPALWPQAPAAGPVIGMLVLVAVAIAAAAAAVRKIGWRRRPDHGMADARQMAELTAKGMQERARVLRPALATSADRLPGEQVGIRLGDLQPSGPSLYASWEDTLLALMGPRSGKTSAVAAPTILRAPGPVVATSLREDIYTLTATARARRHGPDGKPAQIWVLDASGTTFLPRDWWFDILERAGEFEGGYRLAGHFISLLGDADRVNSDFWLSSARALLTGMFMSAARSRRPVSDVLRWLGNPADTTPLDALRGHPLGTDLRSRMDAAVETRDGIYQTAREAVSCLLDPDILAWITPPDPGEADRYRKFQPDRFVAGVDSLYLLSRKGTASAAGVVAALTDAVLRAAERRADRSAGRMDPPLTVLLDEAANIGRISDLPDLYSYMGGKGISLTTIIQNYPQGESAWGKTGMAALWSASTIKLIGAGIDDPRLAEDLSKLIGEREVMVRSVSHGSGRSTSTSPQLRRILPPDKIRALRRGDAVLFASGHPVAPLTLRPWYREPDAPDRQAEVAEQRRRLQHRAEQLTRTAEQDARNDHTDADADGNAGAAVRFDPDLQGVDPADTVLRIRDRAADRRGSPGPGHSPADDDPWPPAPPPPPLRPSDGQELPGQWS</sequence>
<dbReference type="SUPFAM" id="SSF52540">
    <property type="entry name" value="P-loop containing nucleoside triphosphate hydrolases"/>
    <property type="match status" value="1"/>
</dbReference>
<proteinExistence type="predicted"/>
<evidence type="ECO:0000256" key="3">
    <source>
        <dbReference type="ARBA" id="ARBA00022692"/>
    </source>
</evidence>
<accession>A0ABS3S7G5</accession>
<comment type="caution">
    <text evidence="9">The sequence shown here is derived from an EMBL/GenBank/DDBJ whole genome shotgun (WGS) entry which is preliminary data.</text>
</comment>
<gene>
    <name evidence="9" type="ORF">J4709_45995</name>
</gene>
<feature type="domain" description="TraD/TraG TraM recognition site" evidence="8">
    <location>
        <begin position="425"/>
        <end position="541"/>
    </location>
</feature>
<keyword evidence="5 7" id="KW-0472">Membrane</keyword>
<evidence type="ECO:0000256" key="6">
    <source>
        <dbReference type="SAM" id="MobiDB-lite"/>
    </source>
</evidence>
<dbReference type="Gene3D" id="3.40.50.300">
    <property type="entry name" value="P-loop containing nucleotide triphosphate hydrolases"/>
    <property type="match status" value="1"/>
</dbReference>
<feature type="transmembrane region" description="Helical" evidence="7">
    <location>
        <begin position="75"/>
        <end position="96"/>
    </location>
</feature>